<reference evidence="1 2" key="1">
    <citation type="submission" date="2018-09" db="EMBL/GenBank/DDBJ databases">
        <title>Roseomonas sp. nov., isolated from feces of Tibetan antelopes in the Qinghai-Tibet plateau, China.</title>
        <authorList>
            <person name="Tian Z."/>
        </authorList>
    </citation>
    <scope>NUCLEOTIDE SEQUENCE [LARGE SCALE GENOMIC DNA]</scope>
    <source>
        <strain evidence="1 2">Z24</strain>
    </source>
</reference>
<dbReference type="AlphaFoldDB" id="A0A3A9JBS0"/>
<sequence>MPRDPAPEQAAAFVEILDKAWRATLRVFLEASPDTRMPALGMMASIASRYPAGPHQDAAAARLASVLQALDLSADESSLIRYFQADP</sequence>
<name>A0A3A9JBS0_9PROT</name>
<evidence type="ECO:0000313" key="2">
    <source>
        <dbReference type="Proteomes" id="UP000278036"/>
    </source>
</evidence>
<gene>
    <name evidence="1" type="ORF">D6Z83_21370</name>
</gene>
<accession>A0A3A9JBS0</accession>
<proteinExistence type="predicted"/>
<protein>
    <submittedName>
        <fullName evidence="1">Uncharacterized protein</fullName>
    </submittedName>
</protein>
<comment type="caution">
    <text evidence="1">The sequence shown here is derived from an EMBL/GenBank/DDBJ whole genome shotgun (WGS) entry which is preliminary data.</text>
</comment>
<dbReference type="Proteomes" id="UP000278036">
    <property type="component" value="Unassembled WGS sequence"/>
</dbReference>
<organism evidence="1 2">
    <name type="scientific">Teichococcus wenyumeiae</name>
    <dbReference type="NCBI Taxonomy" id="2478470"/>
    <lineage>
        <taxon>Bacteria</taxon>
        <taxon>Pseudomonadati</taxon>
        <taxon>Pseudomonadota</taxon>
        <taxon>Alphaproteobacteria</taxon>
        <taxon>Acetobacterales</taxon>
        <taxon>Roseomonadaceae</taxon>
        <taxon>Roseomonas</taxon>
    </lineage>
</organism>
<dbReference type="InParanoid" id="A0A3A9JBS0"/>
<evidence type="ECO:0000313" key="1">
    <source>
        <dbReference type="EMBL" id="RKK02133.1"/>
    </source>
</evidence>
<dbReference type="RefSeq" id="WP_147426174.1">
    <property type="nucleotide sequence ID" value="NZ_RAQU01000181.1"/>
</dbReference>
<dbReference type="EMBL" id="RAQU01000181">
    <property type="protein sequence ID" value="RKK02133.1"/>
    <property type="molecule type" value="Genomic_DNA"/>
</dbReference>